<gene>
    <name evidence="2" type="ORF">HMPREF9194_00050</name>
</gene>
<evidence type="ECO:0000313" key="2">
    <source>
        <dbReference type="EMBL" id="EPF32062.1"/>
    </source>
</evidence>
<dbReference type="AlphaFoldDB" id="S3KIK2"/>
<organism evidence="2 3">
    <name type="scientific">Treponema maltophilum ATCC 51939</name>
    <dbReference type="NCBI Taxonomy" id="1125699"/>
    <lineage>
        <taxon>Bacteria</taxon>
        <taxon>Pseudomonadati</taxon>
        <taxon>Spirochaetota</taxon>
        <taxon>Spirochaetia</taxon>
        <taxon>Spirochaetales</taxon>
        <taxon>Treponemataceae</taxon>
        <taxon>Treponema</taxon>
    </lineage>
</organism>
<feature type="chain" id="PRO_5004511219" description="Outer membrane protein beta-barrel domain-containing protein" evidence="1">
    <location>
        <begin position="29"/>
        <end position="348"/>
    </location>
</feature>
<dbReference type="OrthoDB" id="359239at2"/>
<reference evidence="2 3" key="1">
    <citation type="submission" date="2013-04" db="EMBL/GenBank/DDBJ databases">
        <title>The Genome Sequence of Treponema maltophilum ATCC 51939.</title>
        <authorList>
            <consortium name="The Broad Institute Genomics Platform"/>
            <person name="Earl A."/>
            <person name="Ward D."/>
            <person name="Feldgarden M."/>
            <person name="Gevers D."/>
            <person name="Leonetti C."/>
            <person name="Blanton J.M."/>
            <person name="Dewhirst F.E."/>
            <person name="Izard J."/>
            <person name="Walker B."/>
            <person name="Young S."/>
            <person name="Zeng Q."/>
            <person name="Gargeya S."/>
            <person name="Fitzgerald M."/>
            <person name="Haas B."/>
            <person name="Abouelleil A."/>
            <person name="Allen A.W."/>
            <person name="Alvarado L."/>
            <person name="Arachchi H.M."/>
            <person name="Berlin A.M."/>
            <person name="Chapman S.B."/>
            <person name="Gainer-Dewar J."/>
            <person name="Goldberg J."/>
            <person name="Griggs A."/>
            <person name="Gujja S."/>
            <person name="Hansen M."/>
            <person name="Howarth C."/>
            <person name="Imamovic A."/>
            <person name="Ireland A."/>
            <person name="Larimer J."/>
            <person name="McCowan C."/>
            <person name="Murphy C."/>
            <person name="Pearson M."/>
            <person name="Poon T.W."/>
            <person name="Priest M."/>
            <person name="Roberts A."/>
            <person name="Saif S."/>
            <person name="Shea T."/>
            <person name="Sisk P."/>
            <person name="Sykes S."/>
            <person name="Wortman J."/>
            <person name="Nusbaum C."/>
            <person name="Birren B."/>
        </authorList>
    </citation>
    <scope>NUCLEOTIDE SEQUENCE [LARGE SCALE GENOMIC DNA]</scope>
    <source>
        <strain evidence="2 3">ATCC 51939</strain>
    </source>
</reference>
<dbReference type="SUPFAM" id="SSF69917">
    <property type="entry name" value="OMPT-like"/>
    <property type="match status" value="1"/>
</dbReference>
<keyword evidence="3" id="KW-1185">Reference proteome</keyword>
<evidence type="ECO:0000313" key="3">
    <source>
        <dbReference type="Proteomes" id="UP000014541"/>
    </source>
</evidence>
<dbReference type="InterPro" id="IPR053724">
    <property type="entry name" value="OMP_A26_sf"/>
</dbReference>
<sequence>MKTERLFFARTRLCILFLLCVFAHGAFAQSDAGAKLNPWFSQLDLSFASGGTYANIKEFVYKKNSAGKYALLSRLDWKDIFMWTVGAKLGCDINRWRFVFDFSTALPVPGPSSMQDRDWKTLDSALTDYSEHPMRLDSFFGTGASLAYRFFDTEVLILGAGAGFAYTATNLTAYDGSAFLPSQKNYSGDVVSYSQRIYEPRIMLYGEWKPFSLFETHARLFVSPFTFIRATDTHYAIVDASGASLAPAIGKQYSDRPFGPASFKAELALRFNLPQKKSAGETESEKRTHPASVRHAIALQADAAFVPELKGASYSRSSKSLPFAKTGDKAGSSYFSFGISLAYCMRIR</sequence>
<dbReference type="HOGENOM" id="CLU_796787_0_0_12"/>
<protein>
    <recommendedName>
        <fullName evidence="4">Outer membrane protein beta-barrel domain-containing protein</fullName>
    </recommendedName>
</protein>
<dbReference type="Pfam" id="PF01278">
    <property type="entry name" value="Omptin"/>
    <property type="match status" value="1"/>
</dbReference>
<evidence type="ECO:0008006" key="4">
    <source>
        <dbReference type="Google" id="ProtNLM"/>
    </source>
</evidence>
<dbReference type="InterPro" id="IPR020080">
    <property type="entry name" value="OM_adhesin/peptidase_omptin"/>
</dbReference>
<dbReference type="Gene3D" id="2.40.128.90">
    <property type="entry name" value="OMPT-like"/>
    <property type="match status" value="1"/>
</dbReference>
<dbReference type="RefSeq" id="WP_016524359.1">
    <property type="nucleotide sequence ID" value="NZ_KE332518.1"/>
</dbReference>
<dbReference type="InterPro" id="IPR000036">
    <property type="entry name" value="Peptidase_A26_omptin"/>
</dbReference>
<feature type="signal peptide" evidence="1">
    <location>
        <begin position="1"/>
        <end position="28"/>
    </location>
</feature>
<keyword evidence="1" id="KW-0732">Signal</keyword>
<comment type="caution">
    <text evidence="2">The sequence shown here is derived from an EMBL/GenBank/DDBJ whole genome shotgun (WGS) entry which is preliminary data.</text>
</comment>
<dbReference type="eggNOG" id="ENOG5030JTA">
    <property type="taxonomic scope" value="Bacteria"/>
</dbReference>
<dbReference type="GO" id="GO:0009279">
    <property type="term" value="C:cell outer membrane"/>
    <property type="evidence" value="ECO:0007669"/>
    <property type="project" value="InterPro"/>
</dbReference>
<name>S3KIK2_TREMA</name>
<dbReference type="Proteomes" id="UP000014541">
    <property type="component" value="Unassembled WGS sequence"/>
</dbReference>
<dbReference type="STRING" id="1125699.HMPREF9194_00050"/>
<proteinExistence type="predicted"/>
<dbReference type="GO" id="GO:0004190">
    <property type="term" value="F:aspartic-type endopeptidase activity"/>
    <property type="evidence" value="ECO:0007669"/>
    <property type="project" value="InterPro"/>
</dbReference>
<evidence type="ECO:0000256" key="1">
    <source>
        <dbReference type="SAM" id="SignalP"/>
    </source>
</evidence>
<dbReference type="GO" id="GO:0006508">
    <property type="term" value="P:proteolysis"/>
    <property type="evidence" value="ECO:0007669"/>
    <property type="project" value="InterPro"/>
</dbReference>
<dbReference type="EMBL" id="ATFF01000002">
    <property type="protein sequence ID" value="EPF32062.1"/>
    <property type="molecule type" value="Genomic_DNA"/>
</dbReference>
<dbReference type="PATRIC" id="fig|1125699.3.peg.48"/>
<accession>S3KIK2</accession>